<feature type="region of interest" description="Disordered" evidence="8">
    <location>
        <begin position="104"/>
        <end position="135"/>
    </location>
</feature>
<feature type="compositionally biased region" description="Basic and acidic residues" evidence="8">
    <location>
        <begin position="313"/>
        <end position="326"/>
    </location>
</feature>
<proteinExistence type="predicted"/>
<feature type="region of interest" description="Disordered" evidence="8">
    <location>
        <begin position="598"/>
        <end position="618"/>
    </location>
</feature>
<evidence type="ECO:0000256" key="1">
    <source>
        <dbReference type="ARBA" id="ARBA00004123"/>
    </source>
</evidence>
<dbReference type="GO" id="GO:0000981">
    <property type="term" value="F:DNA-binding transcription factor activity, RNA polymerase II-specific"/>
    <property type="evidence" value="ECO:0007669"/>
    <property type="project" value="InterPro"/>
</dbReference>
<name>A0A8H5BJX3_9AGAR</name>
<comment type="caution">
    <text evidence="10">The sequence shown here is derived from an EMBL/GenBank/DDBJ whole genome shotgun (WGS) entry which is preliminary data.</text>
</comment>
<dbReference type="SUPFAM" id="SSF57701">
    <property type="entry name" value="Zn2/Cys6 DNA-binding domain"/>
    <property type="match status" value="1"/>
</dbReference>
<evidence type="ECO:0000313" key="11">
    <source>
        <dbReference type="Proteomes" id="UP000541558"/>
    </source>
</evidence>
<keyword evidence="3" id="KW-0862">Zinc</keyword>
<evidence type="ECO:0000256" key="7">
    <source>
        <dbReference type="ARBA" id="ARBA00023242"/>
    </source>
</evidence>
<evidence type="ECO:0000256" key="5">
    <source>
        <dbReference type="ARBA" id="ARBA00023125"/>
    </source>
</evidence>
<feature type="region of interest" description="Disordered" evidence="8">
    <location>
        <begin position="310"/>
        <end position="345"/>
    </location>
</feature>
<evidence type="ECO:0000256" key="3">
    <source>
        <dbReference type="ARBA" id="ARBA00022833"/>
    </source>
</evidence>
<organism evidence="10 11">
    <name type="scientific">Ephemerocybe angulata</name>
    <dbReference type="NCBI Taxonomy" id="980116"/>
    <lineage>
        <taxon>Eukaryota</taxon>
        <taxon>Fungi</taxon>
        <taxon>Dikarya</taxon>
        <taxon>Basidiomycota</taxon>
        <taxon>Agaricomycotina</taxon>
        <taxon>Agaricomycetes</taxon>
        <taxon>Agaricomycetidae</taxon>
        <taxon>Agaricales</taxon>
        <taxon>Agaricineae</taxon>
        <taxon>Psathyrellaceae</taxon>
        <taxon>Ephemerocybe</taxon>
    </lineage>
</organism>
<gene>
    <name evidence="10" type="ORF">D9611_004552</name>
</gene>
<evidence type="ECO:0000256" key="4">
    <source>
        <dbReference type="ARBA" id="ARBA00023015"/>
    </source>
</evidence>
<protein>
    <recommendedName>
        <fullName evidence="9">Zn(2)-C6 fungal-type domain-containing protein</fullName>
    </recommendedName>
</protein>
<dbReference type="InterPro" id="IPR001138">
    <property type="entry name" value="Zn2Cys6_DnaBD"/>
</dbReference>
<dbReference type="GO" id="GO:0003677">
    <property type="term" value="F:DNA binding"/>
    <property type="evidence" value="ECO:0007669"/>
    <property type="project" value="UniProtKB-KW"/>
</dbReference>
<keyword evidence="4" id="KW-0805">Transcription regulation</keyword>
<dbReference type="InterPro" id="IPR051615">
    <property type="entry name" value="Transcr_Regulatory_Elem"/>
</dbReference>
<dbReference type="GO" id="GO:0005634">
    <property type="term" value="C:nucleus"/>
    <property type="evidence" value="ECO:0007669"/>
    <property type="project" value="UniProtKB-SubCell"/>
</dbReference>
<keyword evidence="6" id="KW-0804">Transcription</keyword>
<dbReference type="EMBL" id="JAACJK010000164">
    <property type="protein sequence ID" value="KAF5324769.1"/>
    <property type="molecule type" value="Genomic_DNA"/>
</dbReference>
<dbReference type="CDD" id="cd00067">
    <property type="entry name" value="GAL4"/>
    <property type="match status" value="1"/>
</dbReference>
<dbReference type="PROSITE" id="PS50048">
    <property type="entry name" value="ZN2_CY6_FUNGAL_2"/>
    <property type="match status" value="1"/>
</dbReference>
<dbReference type="OrthoDB" id="3263880at2759"/>
<dbReference type="SMART" id="SM00066">
    <property type="entry name" value="GAL4"/>
    <property type="match status" value="1"/>
</dbReference>
<evidence type="ECO:0000259" key="9">
    <source>
        <dbReference type="PROSITE" id="PS50048"/>
    </source>
</evidence>
<evidence type="ECO:0000313" key="10">
    <source>
        <dbReference type="EMBL" id="KAF5324769.1"/>
    </source>
</evidence>
<feature type="region of interest" description="Disordered" evidence="8">
    <location>
        <begin position="682"/>
        <end position="703"/>
    </location>
</feature>
<feature type="compositionally biased region" description="Low complexity" evidence="8">
    <location>
        <begin position="106"/>
        <end position="124"/>
    </location>
</feature>
<evidence type="ECO:0000256" key="2">
    <source>
        <dbReference type="ARBA" id="ARBA00022723"/>
    </source>
</evidence>
<evidence type="ECO:0000256" key="6">
    <source>
        <dbReference type="ARBA" id="ARBA00023163"/>
    </source>
</evidence>
<evidence type="ECO:0000256" key="8">
    <source>
        <dbReference type="SAM" id="MobiDB-lite"/>
    </source>
</evidence>
<sequence>MHDGLCGKHMNTCCVKLRVGRASRLSFEMDLSQWAGAMLPNGQYVSIGWRPEKTCLPSGGRSGDCRRKLIGWLLPLVGSDSIRSSRAFPYLYIHLPQPHLPPPLMSPRASSSISSSSTARAGSAPYRRSSAQPKSTRQQFSACGACRMRRVRCDLKDLDVAVAGPNPTCSNCRERGIKCVYVLFDLIIVPPTDPASSRDEFADVKAVKLLRRGRRLQQVEAIYGKSSEGESPSAFPRSKSIPSLQPDFFYSQFWRWFCIQRPILDAAEFSSRFLSHHQGDKPLCPEAGIVTMLLVVWAYTFGLNEHGVPNDIDSNRSESPDRHEAARQGSSPERSPPFSQRRYQSRETTQGMVQQVLELVDAHGILRRPSLDGIRALLLLLPLMEDIKPLERRAIHDTALLQVQALCTIPSGAGPASASPRAFEDAGIRARLFWYAYTQEGLLSGIRGHRFVLDAEDYDAFQRTMPLLNYGHGSNGASSPSSPPAALLTPEAQLYNRLISSSTLPSQLNMTCRKIHGVLTGPKATRRAEEHNLIDAHGMREIWNDLDRCWSEFNTIRRNASANDDSASRCDTERYACAWQIFIFECHNVIRESLREYSSSAQSPSSRPSSVSSSSPYLSPQHLHVVATRKCLYLLPKVIRIMKYCISNPRDSARPGLFVWDSGLVRDGCFFAGYLAASADEDVLDSPPDMQHGDGDDEPTSAPVSAEEGVMICLSTLSAMRWSFSRSEEREETIRMVWESRKAKRHGQSTHYPDIPFDATYPHANPHLQPAFHSANRAVMSAHTSYIDRSMLPTLNVFSQLRRAESAPSTACTTDGQGNHGWPTYTPPGTGTSIATSTSTALSIHGSPEFSNTIPTSYKQHPDDNYYHSGGDLDHFTYNVPVAASNPSDLTPAINTFSQRHGSLDGHAMTHSAHASGYIPSHFSPGGGPMVASGTDFATCPQFGDNCNAPYH</sequence>
<dbReference type="PANTHER" id="PTHR31313:SF81">
    <property type="entry name" value="TY1 ENHANCER ACTIVATOR"/>
    <property type="match status" value="1"/>
</dbReference>
<reference evidence="10 11" key="1">
    <citation type="journal article" date="2020" name="ISME J.">
        <title>Uncovering the hidden diversity of litter-decomposition mechanisms in mushroom-forming fungi.</title>
        <authorList>
            <person name="Floudas D."/>
            <person name="Bentzer J."/>
            <person name="Ahren D."/>
            <person name="Johansson T."/>
            <person name="Persson P."/>
            <person name="Tunlid A."/>
        </authorList>
    </citation>
    <scope>NUCLEOTIDE SEQUENCE [LARGE SCALE GENOMIC DNA]</scope>
    <source>
        <strain evidence="10 11">CBS 175.51</strain>
    </source>
</reference>
<feature type="domain" description="Zn(2)-C6 fungal-type" evidence="9">
    <location>
        <begin position="142"/>
        <end position="181"/>
    </location>
</feature>
<dbReference type="GO" id="GO:0008270">
    <property type="term" value="F:zinc ion binding"/>
    <property type="evidence" value="ECO:0007669"/>
    <property type="project" value="InterPro"/>
</dbReference>
<dbReference type="Pfam" id="PF00172">
    <property type="entry name" value="Zn_clus"/>
    <property type="match status" value="1"/>
</dbReference>
<keyword evidence="2" id="KW-0479">Metal-binding</keyword>
<keyword evidence="7" id="KW-0539">Nucleus</keyword>
<comment type="subcellular location">
    <subcellularLocation>
        <location evidence="1">Nucleus</location>
    </subcellularLocation>
</comment>
<dbReference type="Proteomes" id="UP000541558">
    <property type="component" value="Unassembled WGS sequence"/>
</dbReference>
<dbReference type="Gene3D" id="4.10.240.10">
    <property type="entry name" value="Zn(2)-C6 fungal-type DNA-binding domain"/>
    <property type="match status" value="1"/>
</dbReference>
<dbReference type="AlphaFoldDB" id="A0A8H5BJX3"/>
<dbReference type="InterPro" id="IPR036864">
    <property type="entry name" value="Zn2-C6_fun-type_DNA-bd_sf"/>
</dbReference>
<keyword evidence="5" id="KW-0238">DNA-binding</keyword>
<accession>A0A8H5BJX3</accession>
<keyword evidence="11" id="KW-1185">Reference proteome</keyword>
<feature type="compositionally biased region" description="Polar residues" evidence="8">
    <location>
        <begin position="328"/>
        <end position="345"/>
    </location>
</feature>
<dbReference type="PANTHER" id="PTHR31313">
    <property type="entry name" value="TY1 ENHANCER ACTIVATOR"/>
    <property type="match status" value="1"/>
</dbReference>